<feature type="domain" description="Fibronectin type-III" evidence="3">
    <location>
        <begin position="219"/>
        <end position="307"/>
    </location>
</feature>
<dbReference type="InterPro" id="IPR003961">
    <property type="entry name" value="FN3_dom"/>
</dbReference>
<dbReference type="Pfam" id="PF00041">
    <property type="entry name" value="fn3"/>
    <property type="match status" value="2"/>
</dbReference>
<dbReference type="Gene3D" id="2.60.40.10">
    <property type="entry name" value="Immunoglobulins"/>
    <property type="match status" value="2"/>
</dbReference>
<dbReference type="PANTHER" id="PTHR46708:SF2">
    <property type="entry name" value="FIBRONECTIN TYPE-III DOMAIN-CONTAINING PROTEIN"/>
    <property type="match status" value="1"/>
</dbReference>
<name>A0A0V0J3H2_SCHSO</name>
<keyword evidence="4" id="KW-0675">Receptor</keyword>
<keyword evidence="1" id="KW-0677">Repeat</keyword>
<keyword evidence="2" id="KW-0732">Signal</keyword>
<dbReference type="SMART" id="SM00060">
    <property type="entry name" value="FN3"/>
    <property type="match status" value="3"/>
</dbReference>
<dbReference type="InterPro" id="IPR036116">
    <property type="entry name" value="FN3_sf"/>
</dbReference>
<gene>
    <name evidence="4" type="primary">PTPRJ</name>
    <name evidence="4" type="ORF">TR140343</name>
</gene>
<evidence type="ECO:0000256" key="1">
    <source>
        <dbReference type="ARBA" id="ARBA00022737"/>
    </source>
</evidence>
<dbReference type="InterPro" id="IPR013783">
    <property type="entry name" value="Ig-like_fold"/>
</dbReference>
<protein>
    <submittedName>
        <fullName evidence="4">Receptor-type tyrosine-protein phosphatase eta</fullName>
    </submittedName>
</protein>
<accession>A0A0V0J3H2</accession>
<organism evidence="4">
    <name type="scientific">Schistocephalus solidus</name>
    <name type="common">Tapeworm</name>
    <dbReference type="NCBI Taxonomy" id="70667"/>
    <lineage>
        <taxon>Eukaryota</taxon>
        <taxon>Metazoa</taxon>
        <taxon>Spiralia</taxon>
        <taxon>Lophotrochozoa</taxon>
        <taxon>Platyhelminthes</taxon>
        <taxon>Cestoda</taxon>
        <taxon>Eucestoda</taxon>
        <taxon>Diphyllobothriidea</taxon>
        <taxon>Diphyllobothriidae</taxon>
        <taxon>Schistocephalus</taxon>
    </lineage>
</organism>
<feature type="signal peptide" evidence="2">
    <location>
        <begin position="1"/>
        <end position="16"/>
    </location>
</feature>
<feature type="chain" id="PRO_5006866685" evidence="2">
    <location>
        <begin position="17"/>
        <end position="413"/>
    </location>
</feature>
<feature type="domain" description="Fibronectin type-III" evidence="3">
    <location>
        <begin position="311"/>
        <end position="399"/>
    </location>
</feature>
<reference evidence="4" key="1">
    <citation type="submission" date="2016-01" db="EMBL/GenBank/DDBJ databases">
        <title>Reference transcriptome for the parasite Schistocephalus solidus: insights into the molecular evolution of parasitism.</title>
        <authorList>
            <person name="Hebert F.O."/>
            <person name="Grambauer S."/>
            <person name="Barber I."/>
            <person name="Landry C.R."/>
            <person name="Aubin-Horth N."/>
        </authorList>
    </citation>
    <scope>NUCLEOTIDE SEQUENCE</scope>
</reference>
<sequence>MSCIFLIVFVVHLTHGFNPTPIAEYTYTANAVSEAAGEMTLYWYGDRLTNQHVFEVRTKPAGRELITSFGQFVKIKNMNPRTAYEFFVFEKQDRVSIPIAYTRGSVLRRDQVPERPPKHSEKEKTGYSHKLTVVSDGPHKMLVQWKVIRQLATWNYRFKLITKPSFVTQIITDEMSVEIGTLAPDTLYKFQLKIRFNDGTEENAAEEASGRTFHADSPMATNLHAMVVSSNRIDLHWTAAKTASLGTITYQVQCTSDDRISYDVTGTTVSIQNLLPMRVYLFQVRSKMVNGTFYEYAAHVDATTWSRDESNPSEAISKPISSTSVLISWTAPADLHDISRTYKIVTNSNYKNAQDSYSTQIEIQNLAPSTEYVFTIFTQSTSGFWNMPGATTRTTTPGEGHDLKVLVPNNHIH</sequence>
<dbReference type="PANTHER" id="PTHR46708">
    <property type="entry name" value="TENASCIN"/>
    <property type="match status" value="1"/>
</dbReference>
<evidence type="ECO:0000259" key="3">
    <source>
        <dbReference type="PROSITE" id="PS50853"/>
    </source>
</evidence>
<evidence type="ECO:0000313" key="4">
    <source>
        <dbReference type="EMBL" id="JAP60046.1"/>
    </source>
</evidence>
<evidence type="ECO:0000256" key="2">
    <source>
        <dbReference type="SAM" id="SignalP"/>
    </source>
</evidence>
<dbReference type="AlphaFoldDB" id="A0A0V0J3H2"/>
<dbReference type="SUPFAM" id="SSF49265">
    <property type="entry name" value="Fibronectin type III"/>
    <property type="match status" value="2"/>
</dbReference>
<dbReference type="InterPro" id="IPR050991">
    <property type="entry name" value="ECM_Regulatory_Proteins"/>
</dbReference>
<dbReference type="EMBL" id="GEEE01003179">
    <property type="protein sequence ID" value="JAP60046.1"/>
    <property type="molecule type" value="Transcribed_RNA"/>
</dbReference>
<dbReference type="CDD" id="cd00063">
    <property type="entry name" value="FN3"/>
    <property type="match status" value="2"/>
</dbReference>
<proteinExistence type="predicted"/>
<dbReference type="PROSITE" id="PS50853">
    <property type="entry name" value="FN3"/>
    <property type="match status" value="2"/>
</dbReference>